<dbReference type="EMBL" id="OD564381">
    <property type="protein sequence ID" value="CAD7438114.1"/>
    <property type="molecule type" value="Genomic_DNA"/>
</dbReference>
<protein>
    <submittedName>
        <fullName evidence="1">Uncharacterized protein</fullName>
    </submittedName>
</protein>
<organism evidence="1">
    <name type="scientific">Timema bartmani</name>
    <dbReference type="NCBI Taxonomy" id="61472"/>
    <lineage>
        <taxon>Eukaryota</taxon>
        <taxon>Metazoa</taxon>
        <taxon>Ecdysozoa</taxon>
        <taxon>Arthropoda</taxon>
        <taxon>Hexapoda</taxon>
        <taxon>Insecta</taxon>
        <taxon>Pterygota</taxon>
        <taxon>Neoptera</taxon>
        <taxon>Polyneoptera</taxon>
        <taxon>Phasmatodea</taxon>
        <taxon>Timematodea</taxon>
        <taxon>Timematoidea</taxon>
        <taxon>Timematidae</taxon>
        <taxon>Timema</taxon>
    </lineage>
</organism>
<sequence length="317" mass="33854">MNQGRLEYQLGEKEGKVDTDETYGSCSLLEESSARLETSMMLGWSYRALQGCRLAMVCDVRPVLLPDCGSEPKRPTNVGHCGSVTEESWQQKFPPRSLVRWVELVQGRENSEILLEGINNLKLGLIGLAAEQFVAQVADGLPGVRLHVVVQAGCVTIGLATEQFVAQVANGLPGVRLHVVLQVALVAVRAATYLTGVAFVNNEPCKHQATSFSQMLPKVVRPGSSVSSADAMEDGEVCRQVVFAAEHSVAQVAKCLSGVCLHVVVHVLNAAVHLVAQVADGLPGVCLHVVVEAGCVTVRAATYLAGVALWSLVHIRC</sequence>
<accession>A0A7R9EP52</accession>
<name>A0A7R9EP52_9NEOP</name>
<reference evidence="1" key="1">
    <citation type="submission" date="2020-11" db="EMBL/GenBank/DDBJ databases">
        <authorList>
            <person name="Tran Van P."/>
        </authorList>
    </citation>
    <scope>NUCLEOTIDE SEQUENCE</scope>
</reference>
<gene>
    <name evidence="1" type="ORF">TBIB3V08_LOCUS711</name>
</gene>
<dbReference type="AlphaFoldDB" id="A0A7R9EP52"/>
<proteinExistence type="predicted"/>
<evidence type="ECO:0000313" key="1">
    <source>
        <dbReference type="EMBL" id="CAD7438114.1"/>
    </source>
</evidence>